<name>E9AGA1_LEIIN</name>
<reference key="3">
    <citation type="submission" date="2011-02" db="EMBL/GenBank/DDBJ databases">
        <title>Chromosome and gene copy number variation allow genomic structural differences between species and strains of Leishmania.</title>
        <authorList>
            <person name="Hilley J.D."/>
            <person name="Rogers M."/>
            <person name="Wilkes J."/>
            <person name="Dickens N.J."/>
            <person name="Bates P."/>
            <person name="Depledge D.P."/>
            <person name="Harris D."/>
            <person name="Her Y."/>
            <person name="Herzyk P."/>
            <person name="Imamura H."/>
            <person name="Otto T.D."/>
            <person name="Saad W."/>
            <person name="Seeger K."/>
            <person name="Berriman M."/>
            <person name="Smith D.F."/>
            <person name="Hertz-Fowler C."/>
            <person name="Mottram J.C."/>
        </authorList>
    </citation>
    <scope>NUCLEOTIDE SEQUENCE</scope>
    <source>
        <strain>JPCM5</strain>
    </source>
</reference>
<accession>E9AGA1</accession>
<dbReference type="KEGG" id="lif:LINJ_10_1320"/>
<protein>
    <submittedName>
        <fullName evidence="1">Uncharacterized protein</fullName>
    </submittedName>
</protein>
<dbReference type="InParanoid" id="E9AGA1"/>
<evidence type="ECO:0000313" key="1">
    <source>
        <dbReference type="EMBL" id="CBZ08396.1"/>
    </source>
</evidence>
<dbReference type="Proteomes" id="UP000008153">
    <property type="component" value="Chromosome 10"/>
</dbReference>
<organism evidence="1 2">
    <name type="scientific">Leishmania infantum</name>
    <dbReference type="NCBI Taxonomy" id="5671"/>
    <lineage>
        <taxon>Eukaryota</taxon>
        <taxon>Discoba</taxon>
        <taxon>Euglenozoa</taxon>
        <taxon>Kinetoplastea</taxon>
        <taxon>Metakinetoplastina</taxon>
        <taxon>Trypanosomatida</taxon>
        <taxon>Trypanosomatidae</taxon>
        <taxon>Leishmaniinae</taxon>
        <taxon>Leishmania</taxon>
    </lineage>
</organism>
<keyword evidence="2" id="KW-1185">Reference proteome</keyword>
<evidence type="ECO:0000313" key="2">
    <source>
        <dbReference type="Proteomes" id="UP000008153"/>
    </source>
</evidence>
<dbReference type="GeneID" id="10966713"/>
<dbReference type="EMBL" id="FR796442">
    <property type="protein sequence ID" value="CBZ08396.1"/>
    <property type="molecule type" value="Genomic_DNA"/>
</dbReference>
<sequence>MVMRSECERSLRHANDMLHQALLFTPIVFFVSFQISRSRVVASISLFLHPPPWVTERGDTQVYLFVRSVTR</sequence>
<reference evidence="1 2" key="2">
    <citation type="journal article" date="2011" name="Genome Res.">
        <title>Chromosome and gene copy number variation allow major structural change between species and strains of Leishmania.</title>
        <authorList>
            <person name="Rogers M.B."/>
            <person name="Hilley J.D."/>
            <person name="Dickens N.J."/>
            <person name="Wilkes J."/>
            <person name="Bates P.A."/>
            <person name="Depledge D.P."/>
            <person name="Harris D."/>
            <person name="Her Y."/>
            <person name="Herzyk P."/>
            <person name="Imamura H."/>
            <person name="Otto T.D."/>
            <person name="Sanders M."/>
            <person name="Seeger K."/>
            <person name="Dujardin J.C."/>
            <person name="Berriman M."/>
            <person name="Smith D.F."/>
            <person name="Hertz-Fowler C."/>
            <person name="Mottram J.C."/>
        </authorList>
    </citation>
    <scope>NUCLEOTIDE SEQUENCE [LARGE SCALE GENOMIC DNA]</scope>
    <source>
        <strain evidence="1 2">JPCM5</strain>
    </source>
</reference>
<reference evidence="1 2" key="1">
    <citation type="journal article" date="2007" name="Nat. Genet.">
        <title>Comparative genomic analysis of three Leishmania species that cause diverse human disease.</title>
        <authorList>
            <person name="Peacock C.S."/>
            <person name="Seeger K."/>
            <person name="Harris D."/>
            <person name="Murphy L."/>
            <person name="Ruiz J.C."/>
            <person name="Quail M.A."/>
            <person name="Peters N."/>
            <person name="Adlem E."/>
            <person name="Tivey A."/>
            <person name="Aslett M."/>
            <person name="Kerhornou A."/>
            <person name="Ivens A."/>
            <person name="Fraser A."/>
            <person name="Rajandream M.A."/>
            <person name="Carver T."/>
            <person name="Norbertczak H."/>
            <person name="Chillingworth T."/>
            <person name="Hance Z."/>
            <person name="Jagels K."/>
            <person name="Moule S."/>
            <person name="Ormond D."/>
            <person name="Rutter S."/>
            <person name="Squares R."/>
            <person name="Whitehead S."/>
            <person name="Rabbinowitsch E."/>
            <person name="Arrowsmith C."/>
            <person name="White B."/>
            <person name="Thurston S."/>
            <person name="Bringaud F."/>
            <person name="Baldauf S.L."/>
            <person name="Faulconbridge A."/>
            <person name="Jeffares D."/>
            <person name="Depledge D.P."/>
            <person name="Oyola S.O."/>
            <person name="Hilley J.D."/>
            <person name="Brito L.O."/>
            <person name="Tosi L.R."/>
            <person name="Barrell B."/>
            <person name="Cruz A.K."/>
            <person name="Mottram J.C."/>
            <person name="Smith D.F."/>
            <person name="Berriman M."/>
        </authorList>
    </citation>
    <scope>NUCLEOTIDE SEQUENCE [LARGE SCALE GENOMIC DNA]</scope>
    <source>
        <strain evidence="1 2">JPCM5</strain>
    </source>
</reference>
<gene>
    <name evidence="1" type="ORF">LINJ_10_1320</name>
</gene>
<dbReference type="AlphaFoldDB" id="E9AGA1"/>
<proteinExistence type="predicted"/>
<dbReference type="RefSeq" id="XP_003392253.1">
    <property type="nucleotide sequence ID" value="XM_003392205.1"/>
</dbReference>